<accession>A0A0D3A5V3</accession>
<dbReference type="Proteomes" id="UP000032141">
    <property type="component" value="Chromosome C1"/>
</dbReference>
<keyword evidence="2" id="KW-1185">Reference proteome</keyword>
<dbReference type="Gramene" id="Bo1g037620.1">
    <property type="protein sequence ID" value="Bo1g037620.1"/>
    <property type="gene ID" value="Bo1g037620"/>
</dbReference>
<evidence type="ECO:0000313" key="1">
    <source>
        <dbReference type="EnsemblPlants" id="Bo1g037620.1"/>
    </source>
</evidence>
<proteinExistence type="predicted"/>
<evidence type="ECO:0000313" key="2">
    <source>
        <dbReference type="Proteomes" id="UP000032141"/>
    </source>
</evidence>
<reference evidence="1 2" key="1">
    <citation type="journal article" date="2014" name="Genome Biol.">
        <title>Transcriptome and methylome profiling reveals relics of genome dominance in the mesopolyploid Brassica oleracea.</title>
        <authorList>
            <person name="Parkin I.A."/>
            <person name="Koh C."/>
            <person name="Tang H."/>
            <person name="Robinson S.J."/>
            <person name="Kagale S."/>
            <person name="Clarke W.E."/>
            <person name="Town C.D."/>
            <person name="Nixon J."/>
            <person name="Krishnakumar V."/>
            <person name="Bidwell S.L."/>
            <person name="Denoeud F."/>
            <person name="Belcram H."/>
            <person name="Links M.G."/>
            <person name="Just J."/>
            <person name="Clarke C."/>
            <person name="Bender T."/>
            <person name="Huebert T."/>
            <person name="Mason A.S."/>
            <person name="Pires J.C."/>
            <person name="Barker G."/>
            <person name="Moore J."/>
            <person name="Walley P.G."/>
            <person name="Manoli S."/>
            <person name="Batley J."/>
            <person name="Edwards D."/>
            <person name="Nelson M.N."/>
            <person name="Wang X."/>
            <person name="Paterson A.H."/>
            <person name="King G."/>
            <person name="Bancroft I."/>
            <person name="Chalhoub B."/>
            <person name="Sharpe A.G."/>
        </authorList>
    </citation>
    <scope>NUCLEOTIDE SEQUENCE</scope>
    <source>
        <strain evidence="1 2">cv. TO1000</strain>
    </source>
</reference>
<dbReference type="HOGENOM" id="CLU_2349639_0_0_1"/>
<name>A0A0D3A5V3_BRAOL</name>
<reference evidence="1" key="2">
    <citation type="submission" date="2015-03" db="UniProtKB">
        <authorList>
            <consortium name="EnsemblPlants"/>
        </authorList>
    </citation>
    <scope>IDENTIFICATION</scope>
</reference>
<dbReference type="EnsemblPlants" id="Bo1g037620.1">
    <property type="protein sequence ID" value="Bo1g037620.1"/>
    <property type="gene ID" value="Bo1g037620"/>
</dbReference>
<organism evidence="1 2">
    <name type="scientific">Brassica oleracea var. oleracea</name>
    <dbReference type="NCBI Taxonomy" id="109376"/>
    <lineage>
        <taxon>Eukaryota</taxon>
        <taxon>Viridiplantae</taxon>
        <taxon>Streptophyta</taxon>
        <taxon>Embryophyta</taxon>
        <taxon>Tracheophyta</taxon>
        <taxon>Spermatophyta</taxon>
        <taxon>Magnoliopsida</taxon>
        <taxon>eudicotyledons</taxon>
        <taxon>Gunneridae</taxon>
        <taxon>Pentapetalae</taxon>
        <taxon>rosids</taxon>
        <taxon>malvids</taxon>
        <taxon>Brassicales</taxon>
        <taxon>Brassicaceae</taxon>
        <taxon>Brassiceae</taxon>
        <taxon>Brassica</taxon>
    </lineage>
</organism>
<dbReference type="AlphaFoldDB" id="A0A0D3A5V3"/>
<sequence length="97" mass="11107">MLLMHSMKLYKYRSIVASFSKVLSSIELLHKCMTLCSFYLLLYLNTSVSDHIQHAGQSAEVTTTPMLHMTHWHRSNTTLKHPVVEDGGAYLRAAWAR</sequence>
<protein>
    <submittedName>
        <fullName evidence="1">Uncharacterized protein</fullName>
    </submittedName>
</protein>